<name>A0A1E7JK56_9ACTN</name>
<dbReference type="SUPFAM" id="SSF46785">
    <property type="entry name" value="Winged helix' DNA-binding domain"/>
    <property type="match status" value="1"/>
</dbReference>
<dbReference type="EMBL" id="LJGT01000040">
    <property type="protein sequence ID" value="OEU87999.1"/>
    <property type="molecule type" value="Genomic_DNA"/>
</dbReference>
<dbReference type="PANTHER" id="PTHR30363">
    <property type="entry name" value="HTH-TYPE TRANSCRIPTIONAL REGULATOR SRLR-RELATED"/>
    <property type="match status" value="1"/>
</dbReference>
<dbReference type="Pfam" id="PF08220">
    <property type="entry name" value="HTH_DeoR"/>
    <property type="match status" value="1"/>
</dbReference>
<organism evidence="5 6">
    <name type="scientific">Streptomyces abyssalis</name>
    <dbReference type="NCBI Taxonomy" id="933944"/>
    <lineage>
        <taxon>Bacteria</taxon>
        <taxon>Bacillati</taxon>
        <taxon>Actinomycetota</taxon>
        <taxon>Actinomycetes</taxon>
        <taxon>Kitasatosporales</taxon>
        <taxon>Streptomycetaceae</taxon>
        <taxon>Streptomyces</taxon>
    </lineage>
</organism>
<dbReference type="STRING" id="933944.AN215_17360"/>
<dbReference type="InterPro" id="IPR001034">
    <property type="entry name" value="DeoR_HTH"/>
</dbReference>
<dbReference type="Proteomes" id="UP000176087">
    <property type="component" value="Unassembled WGS sequence"/>
</dbReference>
<sequence>MSSRRRAARPQESRQQTIAEYVAENGSATANELAELTGVSVMTVHRDVDDLARRGLLRKFRGGVSAQPSSVFESDVEYRLGARLEQKQAIARCATGLVEPGTSLLLDDSTTALQLARRLEQFTPLTVVTNYRRAIDELCGVTDMRLIALGGEYSRTHDSFNGLSCTEAIARVHVDVAFVSTSAMSTTMTFHQEQEIVQVKRAMLASASKRVLLMDSGKLARTALHQLAPLSGYDDLVVDDGAAPEVLAELREAVRVHVAETDRS</sequence>
<protein>
    <submittedName>
        <fullName evidence="5">DeoR family transcriptional regulator</fullName>
    </submittedName>
</protein>
<evidence type="ECO:0000313" key="6">
    <source>
        <dbReference type="Proteomes" id="UP000176087"/>
    </source>
</evidence>
<evidence type="ECO:0000256" key="3">
    <source>
        <dbReference type="ARBA" id="ARBA00023163"/>
    </source>
</evidence>
<dbReference type="Pfam" id="PF00455">
    <property type="entry name" value="DeoRC"/>
    <property type="match status" value="1"/>
</dbReference>
<dbReference type="GO" id="GO:0003677">
    <property type="term" value="F:DNA binding"/>
    <property type="evidence" value="ECO:0007669"/>
    <property type="project" value="UniProtKB-KW"/>
</dbReference>
<dbReference type="InterPro" id="IPR014036">
    <property type="entry name" value="DeoR-like_C"/>
</dbReference>
<evidence type="ECO:0000256" key="2">
    <source>
        <dbReference type="ARBA" id="ARBA00023125"/>
    </source>
</evidence>
<evidence type="ECO:0000256" key="1">
    <source>
        <dbReference type="ARBA" id="ARBA00023015"/>
    </source>
</evidence>
<dbReference type="Gene3D" id="1.10.10.10">
    <property type="entry name" value="Winged helix-like DNA-binding domain superfamily/Winged helix DNA-binding domain"/>
    <property type="match status" value="1"/>
</dbReference>
<dbReference type="InterPro" id="IPR050313">
    <property type="entry name" value="Carb_Metab_HTH_regulators"/>
</dbReference>
<keyword evidence="3" id="KW-0804">Transcription</keyword>
<keyword evidence="2" id="KW-0238">DNA-binding</keyword>
<dbReference type="InterPro" id="IPR018356">
    <property type="entry name" value="Tscrpt_reg_HTH_DeoR_CS"/>
</dbReference>
<dbReference type="PRINTS" id="PR00037">
    <property type="entry name" value="HTHLACR"/>
</dbReference>
<dbReference type="SUPFAM" id="SSF100950">
    <property type="entry name" value="NagB/RpiA/CoA transferase-like"/>
    <property type="match status" value="1"/>
</dbReference>
<dbReference type="SMART" id="SM01134">
    <property type="entry name" value="DeoRC"/>
    <property type="match status" value="1"/>
</dbReference>
<dbReference type="PROSITE" id="PS00894">
    <property type="entry name" value="HTH_DEOR_1"/>
    <property type="match status" value="1"/>
</dbReference>
<evidence type="ECO:0000313" key="5">
    <source>
        <dbReference type="EMBL" id="OEU87999.1"/>
    </source>
</evidence>
<dbReference type="InterPro" id="IPR036390">
    <property type="entry name" value="WH_DNA-bd_sf"/>
</dbReference>
<dbReference type="PROSITE" id="PS51000">
    <property type="entry name" value="HTH_DEOR_2"/>
    <property type="match status" value="1"/>
</dbReference>
<feature type="domain" description="HTH deoR-type" evidence="4">
    <location>
        <begin position="11"/>
        <end position="66"/>
    </location>
</feature>
<dbReference type="AlphaFoldDB" id="A0A1E7JK56"/>
<dbReference type="SMART" id="SM00420">
    <property type="entry name" value="HTH_DEOR"/>
    <property type="match status" value="1"/>
</dbReference>
<dbReference type="GO" id="GO:0003700">
    <property type="term" value="F:DNA-binding transcription factor activity"/>
    <property type="evidence" value="ECO:0007669"/>
    <property type="project" value="InterPro"/>
</dbReference>
<dbReference type="PANTHER" id="PTHR30363:SF44">
    <property type="entry name" value="AGA OPERON TRANSCRIPTIONAL REPRESSOR-RELATED"/>
    <property type="match status" value="1"/>
</dbReference>
<dbReference type="RefSeq" id="WP_070011597.1">
    <property type="nucleotide sequence ID" value="NZ_LJGS01000041.1"/>
</dbReference>
<gene>
    <name evidence="5" type="ORF">AN215_17360</name>
</gene>
<keyword evidence="1" id="KW-0805">Transcription regulation</keyword>
<dbReference type="OrthoDB" id="7688673at2"/>
<proteinExistence type="predicted"/>
<dbReference type="InterPro" id="IPR036388">
    <property type="entry name" value="WH-like_DNA-bd_sf"/>
</dbReference>
<dbReference type="PATRIC" id="fig|933944.5.peg.2765"/>
<dbReference type="InterPro" id="IPR037171">
    <property type="entry name" value="NagB/RpiA_transferase-like"/>
</dbReference>
<keyword evidence="6" id="KW-1185">Reference proteome</keyword>
<evidence type="ECO:0000259" key="4">
    <source>
        <dbReference type="PROSITE" id="PS51000"/>
    </source>
</evidence>
<accession>A0A1E7JK56</accession>
<comment type="caution">
    <text evidence="5">The sequence shown here is derived from an EMBL/GenBank/DDBJ whole genome shotgun (WGS) entry which is preliminary data.</text>
</comment>
<reference evidence="5 6" key="1">
    <citation type="journal article" date="2016" name="Front. Microbiol.">
        <title>Comparative Genomics Analysis of Streptomyces Species Reveals Their Adaptation to the Marine Environment and Their Diversity at the Genomic Level.</title>
        <authorList>
            <person name="Tian X."/>
            <person name="Zhang Z."/>
            <person name="Yang T."/>
            <person name="Chen M."/>
            <person name="Li J."/>
            <person name="Chen F."/>
            <person name="Yang J."/>
            <person name="Li W."/>
            <person name="Zhang B."/>
            <person name="Zhang Z."/>
            <person name="Wu J."/>
            <person name="Zhang C."/>
            <person name="Long L."/>
            <person name="Xiao J."/>
        </authorList>
    </citation>
    <scope>NUCLEOTIDE SEQUENCE [LARGE SCALE GENOMIC DNA]</scope>
    <source>
        <strain evidence="5 6">SCSIO 10390</strain>
    </source>
</reference>